<evidence type="ECO:0000259" key="2">
    <source>
        <dbReference type="Pfam" id="PF13966"/>
    </source>
</evidence>
<feature type="region of interest" description="Disordered" evidence="1">
    <location>
        <begin position="197"/>
        <end position="264"/>
    </location>
</feature>
<comment type="caution">
    <text evidence="3">The sequence shown here is derived from an EMBL/GenBank/DDBJ whole genome shotgun (WGS) entry which is preliminary data.</text>
</comment>
<dbReference type="EMBL" id="CACSLK010000214">
    <property type="protein sequence ID" value="CAA0805823.1"/>
    <property type="molecule type" value="Genomic_DNA"/>
</dbReference>
<feature type="compositionally biased region" description="Basic and acidic residues" evidence="1">
    <location>
        <begin position="308"/>
        <end position="321"/>
    </location>
</feature>
<dbReference type="InterPro" id="IPR026960">
    <property type="entry name" value="RVT-Znf"/>
</dbReference>
<dbReference type="Pfam" id="PF13966">
    <property type="entry name" value="zf-RVT"/>
    <property type="match status" value="1"/>
</dbReference>
<dbReference type="Gene3D" id="3.30.420.10">
    <property type="entry name" value="Ribonuclease H-like superfamily/Ribonuclease H"/>
    <property type="match status" value="1"/>
</dbReference>
<accession>A0A9N7MEW5</accession>
<dbReference type="SUPFAM" id="SSF53098">
    <property type="entry name" value="Ribonuclease H-like"/>
    <property type="match status" value="1"/>
</dbReference>
<dbReference type="InterPro" id="IPR044730">
    <property type="entry name" value="RNase_H-like_dom_plant"/>
</dbReference>
<reference evidence="3" key="1">
    <citation type="submission" date="2019-12" db="EMBL/GenBank/DDBJ databases">
        <authorList>
            <person name="Scholes J."/>
        </authorList>
    </citation>
    <scope>NUCLEOTIDE SEQUENCE</scope>
</reference>
<organism evidence="3 4">
    <name type="scientific">Striga hermonthica</name>
    <name type="common">Purple witchweed</name>
    <name type="synonym">Buchnera hermonthica</name>
    <dbReference type="NCBI Taxonomy" id="68872"/>
    <lineage>
        <taxon>Eukaryota</taxon>
        <taxon>Viridiplantae</taxon>
        <taxon>Streptophyta</taxon>
        <taxon>Embryophyta</taxon>
        <taxon>Tracheophyta</taxon>
        <taxon>Spermatophyta</taxon>
        <taxon>Magnoliopsida</taxon>
        <taxon>eudicotyledons</taxon>
        <taxon>Gunneridae</taxon>
        <taxon>Pentapetalae</taxon>
        <taxon>asterids</taxon>
        <taxon>lamiids</taxon>
        <taxon>Lamiales</taxon>
        <taxon>Orobanchaceae</taxon>
        <taxon>Buchnereae</taxon>
        <taxon>Striga</taxon>
    </lineage>
</organism>
<dbReference type="OrthoDB" id="1938430at2759"/>
<dbReference type="InterPro" id="IPR036397">
    <property type="entry name" value="RNaseH_sf"/>
</dbReference>
<proteinExistence type="predicted"/>
<keyword evidence="4" id="KW-1185">Reference proteome</keyword>
<evidence type="ECO:0000313" key="4">
    <source>
        <dbReference type="Proteomes" id="UP001153555"/>
    </source>
</evidence>
<feature type="region of interest" description="Disordered" evidence="1">
    <location>
        <begin position="297"/>
        <end position="327"/>
    </location>
</feature>
<evidence type="ECO:0000313" key="3">
    <source>
        <dbReference type="EMBL" id="CAA0805823.1"/>
    </source>
</evidence>
<gene>
    <name evidence="3" type="ORF">SHERM_00738</name>
</gene>
<dbReference type="CDD" id="cd06222">
    <property type="entry name" value="RNase_H_like"/>
    <property type="match status" value="1"/>
</dbReference>
<dbReference type="GO" id="GO:0003676">
    <property type="term" value="F:nucleic acid binding"/>
    <property type="evidence" value="ECO:0007669"/>
    <property type="project" value="InterPro"/>
</dbReference>
<evidence type="ECO:0000256" key="1">
    <source>
        <dbReference type="SAM" id="MobiDB-lite"/>
    </source>
</evidence>
<dbReference type="InterPro" id="IPR012337">
    <property type="entry name" value="RNaseH-like_sf"/>
</dbReference>
<protein>
    <recommendedName>
        <fullName evidence="2">Reverse transcriptase zinc-binding domain-containing protein</fullName>
    </recommendedName>
</protein>
<feature type="domain" description="Reverse transcriptase zinc-binding" evidence="2">
    <location>
        <begin position="2"/>
        <end position="47"/>
    </location>
</feature>
<sequence length="327" mass="37266">MGHRALPTKELRHRRHLDMTGTCLICGDGMETWAHIFFECSWTSQVWARLVHCGFPYRLAYSIPRDSQVLEFIAQAPAVLRFALWFMWRERNNRVFGNNPNSPFGVAKEILAFFQWWQDTRRRANRFKVGASRVNLQKTVTWNPFHRTGIILHTDGSSMGNPGPSGFGAVLRNHEGEWIEGISGNIDTPTWCTPTNGLSRSAAATAGREDAHPATIVPSESHHNRPVGEPPPSSRWRAAAHGNKPQPFASDWHFTPAQDQPYPQPLLDLAAKGRRSPCCRSARHCLTRMMRRRRLRLSHSHVCPSRSRKTDNNHQRSDSKGWRRSNA</sequence>
<dbReference type="AlphaFoldDB" id="A0A9N7MEW5"/>
<dbReference type="Proteomes" id="UP001153555">
    <property type="component" value="Unassembled WGS sequence"/>
</dbReference>
<name>A0A9N7MEW5_STRHE</name>